<keyword evidence="12" id="KW-1185">Reference proteome</keyword>
<dbReference type="Proteomes" id="UP001215216">
    <property type="component" value="Chromosome"/>
</dbReference>
<dbReference type="SUPFAM" id="SSF81301">
    <property type="entry name" value="Nucleotidyltransferase"/>
    <property type="match status" value="1"/>
</dbReference>
<evidence type="ECO:0000256" key="3">
    <source>
        <dbReference type="ARBA" id="ARBA00022679"/>
    </source>
</evidence>
<evidence type="ECO:0000256" key="8">
    <source>
        <dbReference type="ARBA" id="ARBA00022842"/>
    </source>
</evidence>
<dbReference type="CDD" id="cd05403">
    <property type="entry name" value="NT_KNTase_like"/>
    <property type="match status" value="1"/>
</dbReference>
<evidence type="ECO:0000256" key="6">
    <source>
        <dbReference type="ARBA" id="ARBA00022741"/>
    </source>
</evidence>
<keyword evidence="3" id="KW-0808">Transferase</keyword>
<sequence length="109" mass="12219">MVQRTINTESQKRLDLIQSRRSEFDALLKKYAASRPRIFGSVARGTAGIHSDIDILVDMDPADGNLLMRASGLLEETREIFGRDDIDIFPIQLLKEVFSRSALQEAVAV</sequence>
<evidence type="ECO:0000313" key="11">
    <source>
        <dbReference type="EMBL" id="WFM83698.1"/>
    </source>
</evidence>
<dbReference type="PANTHER" id="PTHR33571">
    <property type="entry name" value="SSL8005 PROTEIN"/>
    <property type="match status" value="1"/>
</dbReference>
<comment type="cofactor">
    <cofactor evidence="1">
        <name>Mg(2+)</name>
        <dbReference type="ChEBI" id="CHEBI:18420"/>
    </cofactor>
</comment>
<dbReference type="Pfam" id="PF01909">
    <property type="entry name" value="NTP_transf_2"/>
    <property type="match status" value="1"/>
</dbReference>
<evidence type="ECO:0000256" key="4">
    <source>
        <dbReference type="ARBA" id="ARBA00022695"/>
    </source>
</evidence>
<evidence type="ECO:0000256" key="9">
    <source>
        <dbReference type="ARBA" id="ARBA00038276"/>
    </source>
</evidence>
<feature type="domain" description="Polymerase nucleotidyl transferase" evidence="10">
    <location>
        <begin position="37"/>
        <end position="107"/>
    </location>
</feature>
<evidence type="ECO:0000256" key="1">
    <source>
        <dbReference type="ARBA" id="ARBA00001946"/>
    </source>
</evidence>
<name>A0ABY8G177_9ACTO</name>
<keyword evidence="8" id="KW-0460">Magnesium</keyword>
<dbReference type="InterPro" id="IPR052038">
    <property type="entry name" value="Type-VII_TA_antitoxin"/>
</dbReference>
<gene>
    <name evidence="11" type="ORF">P7079_01580</name>
</gene>
<evidence type="ECO:0000256" key="7">
    <source>
        <dbReference type="ARBA" id="ARBA00022840"/>
    </source>
</evidence>
<keyword evidence="2" id="KW-1277">Toxin-antitoxin system</keyword>
<accession>A0ABY8G177</accession>
<organism evidence="11 12">
    <name type="scientific">Arcanobacterium canis</name>
    <dbReference type="NCBI Taxonomy" id="999183"/>
    <lineage>
        <taxon>Bacteria</taxon>
        <taxon>Bacillati</taxon>
        <taxon>Actinomycetota</taxon>
        <taxon>Actinomycetes</taxon>
        <taxon>Actinomycetales</taxon>
        <taxon>Actinomycetaceae</taxon>
        <taxon>Arcanobacterium</taxon>
    </lineage>
</organism>
<comment type="similarity">
    <text evidence="9">Belongs to the MntA antitoxin family.</text>
</comment>
<reference evidence="11 12" key="1">
    <citation type="submission" date="2023-03" db="EMBL/GenBank/DDBJ databases">
        <title>Complete genome of Arcanobacterium canis strain DSM 25104 isolated in 2010 from a canine otitis externa in Germany.</title>
        <authorList>
            <person name="Borowiak M."/>
            <person name="Kreitlow A."/>
            <person name="Malorny B."/>
            <person name="Laemmler C."/>
            <person name="Prenger-Berninghoff E."/>
            <person name="Ploetz M."/>
            <person name="Abdulmawjood A."/>
        </authorList>
    </citation>
    <scope>NUCLEOTIDE SEQUENCE [LARGE SCALE GENOMIC DNA]</scope>
    <source>
        <strain evidence="11 12">DSM 25104</strain>
    </source>
</reference>
<keyword evidence="4" id="KW-0548">Nucleotidyltransferase</keyword>
<evidence type="ECO:0000256" key="5">
    <source>
        <dbReference type="ARBA" id="ARBA00022723"/>
    </source>
</evidence>
<keyword evidence="6" id="KW-0547">Nucleotide-binding</keyword>
<proteinExistence type="inferred from homology"/>
<keyword evidence="5" id="KW-0479">Metal-binding</keyword>
<dbReference type="PANTHER" id="PTHR33571:SF12">
    <property type="entry name" value="BSL3053 PROTEIN"/>
    <property type="match status" value="1"/>
</dbReference>
<dbReference type="InterPro" id="IPR043519">
    <property type="entry name" value="NT_sf"/>
</dbReference>
<dbReference type="InterPro" id="IPR002934">
    <property type="entry name" value="Polymerase_NTP_transf_dom"/>
</dbReference>
<dbReference type="Gene3D" id="3.30.460.10">
    <property type="entry name" value="Beta Polymerase, domain 2"/>
    <property type="match status" value="1"/>
</dbReference>
<keyword evidence="7" id="KW-0067">ATP-binding</keyword>
<dbReference type="RefSeq" id="WP_278013093.1">
    <property type="nucleotide sequence ID" value="NZ_CP121208.1"/>
</dbReference>
<protein>
    <submittedName>
        <fullName evidence="11">Nucleotidyltransferase domain-containing protein</fullName>
    </submittedName>
</protein>
<evidence type="ECO:0000256" key="2">
    <source>
        <dbReference type="ARBA" id="ARBA00022649"/>
    </source>
</evidence>
<evidence type="ECO:0000313" key="12">
    <source>
        <dbReference type="Proteomes" id="UP001215216"/>
    </source>
</evidence>
<evidence type="ECO:0000259" key="10">
    <source>
        <dbReference type="Pfam" id="PF01909"/>
    </source>
</evidence>
<dbReference type="EMBL" id="CP121208">
    <property type="protein sequence ID" value="WFM83698.1"/>
    <property type="molecule type" value="Genomic_DNA"/>
</dbReference>